<organism evidence="6 7">
    <name type="scientific">Chryseobacterium angstadtii</name>
    <dbReference type="NCBI Taxonomy" id="558151"/>
    <lineage>
        <taxon>Bacteria</taxon>
        <taxon>Pseudomonadati</taxon>
        <taxon>Bacteroidota</taxon>
        <taxon>Flavobacteriia</taxon>
        <taxon>Flavobacteriales</taxon>
        <taxon>Weeksellaceae</taxon>
        <taxon>Chryseobacterium group</taxon>
        <taxon>Chryseobacterium</taxon>
    </lineage>
</organism>
<dbReference type="Gene3D" id="3.30.559.30">
    <property type="entry name" value="Nonribosomal peptide synthetase, condensation domain"/>
    <property type="match status" value="1"/>
</dbReference>
<dbReference type="EMBL" id="LFND01000011">
    <property type="protein sequence ID" value="KMQ58349.1"/>
    <property type="molecule type" value="Genomic_DNA"/>
</dbReference>
<evidence type="ECO:0000256" key="1">
    <source>
        <dbReference type="ARBA" id="ARBA00022450"/>
    </source>
</evidence>
<dbReference type="GO" id="GO:0005737">
    <property type="term" value="C:cytoplasm"/>
    <property type="evidence" value="ECO:0007669"/>
    <property type="project" value="TreeGrafter"/>
</dbReference>
<dbReference type="GO" id="GO:0043041">
    <property type="term" value="P:amino acid activation for nonribosomal peptide biosynthetic process"/>
    <property type="evidence" value="ECO:0007669"/>
    <property type="project" value="TreeGrafter"/>
</dbReference>
<dbReference type="GO" id="GO:0003824">
    <property type="term" value="F:catalytic activity"/>
    <property type="evidence" value="ECO:0007669"/>
    <property type="project" value="InterPro"/>
</dbReference>
<dbReference type="Gene3D" id="3.30.559.10">
    <property type="entry name" value="Chloramphenicol acetyltransferase-like domain"/>
    <property type="match status" value="1"/>
</dbReference>
<dbReference type="InterPro" id="IPR023213">
    <property type="entry name" value="CAT-like_dom_sf"/>
</dbReference>
<dbReference type="OrthoDB" id="9778690at2"/>
<sequence>MLQLLEELKIRNIHLSVKNDNLVIDTKDDVEEDLINQIKVYKQEIISYILKHSSNRITKNTSTSNDHPVSDAQKRLWLQSITEERSKAYHLQYPVETPVEYDTDILRSAVVQLVHDHEIFRTVFRLSNEGEVRQVIQDQDGHTFDIDIINYKEEKEGEKLIEEKIGHLNSFAFDLSKGPLLRCVIFELKDKTVLYFIFHHIITDGVSSVLLKQKIFDYYNALSNSENPEAPALQYLDYTYWKQSNIENGSYNNSRNYWLNLLSKKIPVLDLPSSLSRPHVTTFNSFTLKTDISKALTQKLDAFSKLNQGTLYVGVLSVINILLNKYTSERDITLGTFTSGRNHPDVNEMLGLFVNTIALNNVINPEEDTFSEVFRKTKESFTQAFSHQDYPFEMLVEDLQLTNNTGRNPLFDITVVFQDYIKEGAEDRLMFSDEIEEFGSRHRAFDLNFEVINRGSFLTLVTAFNTDIYEKEMISSFIGHFKNLLDALVHSPDEALSGIDYLGSQEKELLLESFNATETAYPETETIVSLFEKQTDTTPDHTALIDEGTKLTYKELNEQANRLAHFLRARYDIQPGDLIGIQQPRGKNMIISILGILKSGAAYVPISPDYPQERTDYILADTQAKVNIDEAFLSEFKTSENQYSVQNPEAVVKSDDLAYIIYTSGTTGNPKGVMIEHKGVVNLISDLYSRYGLNENDVLLQSANYVFDASVEQIFLALLNGNSLLLIKDKLLLDEKAFLQKLSDHHVSYVHLTPSLLQSIDITQADTVRILNSGGESLPLNLYHKLKAGAFLLINSFGPTETTVTSIVNKGNNTNNIGKPIANTEIYILDSNKNLVPIGVSGELYIAGSGLARGYLNRADLTAEKFVDNPFAEGTKMYRTGDLGRWLPDGNIEYLGRIDHQVKIRGHRIELGEIDSQV</sequence>
<accession>A0A0J7HX50</accession>
<dbReference type="PRINTS" id="PR00154">
    <property type="entry name" value="AMPBINDING"/>
</dbReference>
<dbReference type="Pfam" id="PF18563">
    <property type="entry name" value="TubC_N"/>
    <property type="match status" value="1"/>
</dbReference>
<dbReference type="InterPro" id="IPR010071">
    <property type="entry name" value="AA_adenyl_dom"/>
</dbReference>
<dbReference type="RefSeq" id="WP_048508971.1">
    <property type="nucleotide sequence ID" value="NZ_LFND01000011.1"/>
</dbReference>
<dbReference type="AlphaFoldDB" id="A0A0J7HX50"/>
<dbReference type="Pfam" id="PF00668">
    <property type="entry name" value="Condensation"/>
    <property type="match status" value="1"/>
</dbReference>
<dbReference type="PANTHER" id="PTHR45527">
    <property type="entry name" value="NONRIBOSOMAL PEPTIDE SYNTHETASE"/>
    <property type="match status" value="1"/>
</dbReference>
<dbReference type="CDD" id="cd05930">
    <property type="entry name" value="A_NRPS"/>
    <property type="match status" value="1"/>
</dbReference>
<dbReference type="InterPro" id="IPR045851">
    <property type="entry name" value="AMP-bd_C_sf"/>
</dbReference>
<dbReference type="Proteomes" id="UP000036261">
    <property type="component" value="Unassembled WGS sequence"/>
</dbReference>
<dbReference type="STRING" id="558151.ACM46_22750"/>
<dbReference type="FunFam" id="3.40.50.12780:FF:000012">
    <property type="entry name" value="Non-ribosomal peptide synthetase"/>
    <property type="match status" value="1"/>
</dbReference>
<dbReference type="InterPro" id="IPR020845">
    <property type="entry name" value="AMP-binding_CS"/>
</dbReference>
<dbReference type="Gene3D" id="3.40.50.980">
    <property type="match status" value="2"/>
</dbReference>
<feature type="domain" description="AMP-dependent synthetase/ligase" evidence="3">
    <location>
        <begin position="531"/>
        <end position="856"/>
    </location>
</feature>
<feature type="domain" description="Condensation" evidence="4">
    <location>
        <begin position="66"/>
        <end position="511"/>
    </location>
</feature>
<dbReference type="CDD" id="cd19531">
    <property type="entry name" value="LCL_NRPS-like"/>
    <property type="match status" value="1"/>
</dbReference>
<evidence type="ECO:0000313" key="6">
    <source>
        <dbReference type="EMBL" id="KMQ58349.1"/>
    </source>
</evidence>
<protein>
    <recommendedName>
        <fullName evidence="8">Carrier domain-containing protein</fullName>
    </recommendedName>
</protein>
<dbReference type="GO" id="GO:0044550">
    <property type="term" value="P:secondary metabolite biosynthetic process"/>
    <property type="evidence" value="ECO:0007669"/>
    <property type="project" value="TreeGrafter"/>
</dbReference>
<gene>
    <name evidence="6" type="ORF">ACM46_22750</name>
</gene>
<dbReference type="InterPro" id="IPR001242">
    <property type="entry name" value="Condensation_dom"/>
</dbReference>
<dbReference type="NCBIfam" id="TIGR01733">
    <property type="entry name" value="AA-adenyl-dom"/>
    <property type="match status" value="1"/>
</dbReference>
<keyword evidence="1" id="KW-0596">Phosphopantetheine</keyword>
<evidence type="ECO:0000259" key="5">
    <source>
        <dbReference type="Pfam" id="PF18563"/>
    </source>
</evidence>
<dbReference type="SUPFAM" id="SSF52777">
    <property type="entry name" value="CoA-dependent acyltransferases"/>
    <property type="match status" value="2"/>
</dbReference>
<name>A0A0J7HX50_9FLAO</name>
<evidence type="ECO:0000259" key="4">
    <source>
        <dbReference type="Pfam" id="PF00668"/>
    </source>
</evidence>
<proteinExistence type="predicted"/>
<keyword evidence="2" id="KW-0597">Phosphoprotein</keyword>
<dbReference type="PROSITE" id="PS00455">
    <property type="entry name" value="AMP_BINDING"/>
    <property type="match status" value="1"/>
</dbReference>
<comment type="caution">
    <text evidence="6">The sequence shown here is derived from an EMBL/GenBank/DDBJ whole genome shotgun (WGS) entry which is preliminary data.</text>
</comment>
<evidence type="ECO:0000313" key="7">
    <source>
        <dbReference type="Proteomes" id="UP000036261"/>
    </source>
</evidence>
<dbReference type="Pfam" id="PF00501">
    <property type="entry name" value="AMP-binding"/>
    <property type="match status" value="1"/>
</dbReference>
<dbReference type="PANTHER" id="PTHR45527:SF1">
    <property type="entry name" value="FATTY ACID SYNTHASE"/>
    <property type="match status" value="1"/>
</dbReference>
<evidence type="ECO:0000259" key="3">
    <source>
        <dbReference type="Pfam" id="PF00501"/>
    </source>
</evidence>
<dbReference type="InterPro" id="IPR041464">
    <property type="entry name" value="TubC_N"/>
</dbReference>
<evidence type="ECO:0000256" key="2">
    <source>
        <dbReference type="ARBA" id="ARBA00022553"/>
    </source>
</evidence>
<dbReference type="GO" id="GO:0031177">
    <property type="term" value="F:phosphopantetheine binding"/>
    <property type="evidence" value="ECO:0007669"/>
    <property type="project" value="TreeGrafter"/>
</dbReference>
<feature type="non-terminal residue" evidence="6">
    <location>
        <position position="918"/>
    </location>
</feature>
<evidence type="ECO:0008006" key="8">
    <source>
        <dbReference type="Google" id="ProtNLM"/>
    </source>
</evidence>
<keyword evidence="7" id="KW-1185">Reference proteome</keyword>
<dbReference type="InterPro" id="IPR000873">
    <property type="entry name" value="AMP-dep_synth/lig_dom"/>
</dbReference>
<dbReference type="Gene3D" id="2.30.38.10">
    <property type="entry name" value="Luciferase, Domain 3"/>
    <property type="match status" value="1"/>
</dbReference>
<dbReference type="InterPro" id="IPR020459">
    <property type="entry name" value="AMP-binding"/>
</dbReference>
<dbReference type="FunFam" id="2.30.38.10:FF:000001">
    <property type="entry name" value="Non-ribosomal peptide synthetase PvdI"/>
    <property type="match status" value="1"/>
</dbReference>
<dbReference type="FunFam" id="3.40.50.980:FF:000001">
    <property type="entry name" value="Non-ribosomal peptide synthetase"/>
    <property type="match status" value="1"/>
</dbReference>
<reference evidence="6 7" key="1">
    <citation type="journal article" date="2013" name="Int. J. Syst. Evol. Microbiol.">
        <title>Chryseobacterium angstadtii sp. nov., isolated from a newt tank.</title>
        <authorList>
            <person name="Kirk K.E."/>
            <person name="Hoffman J.A."/>
            <person name="Smith K.A."/>
            <person name="Strahan B.L."/>
            <person name="Failor K.C."/>
            <person name="Krebs J.E."/>
            <person name="Gale A.N."/>
            <person name="Do T.D."/>
            <person name="Sontag T.C."/>
            <person name="Batties A.M."/>
            <person name="Mistiszyn K."/>
            <person name="Newman J.D."/>
        </authorList>
    </citation>
    <scope>NUCLEOTIDE SEQUENCE [LARGE SCALE GENOMIC DNA]</scope>
    <source>
        <strain evidence="6 7">KM</strain>
    </source>
</reference>
<dbReference type="SUPFAM" id="SSF56801">
    <property type="entry name" value="Acetyl-CoA synthetase-like"/>
    <property type="match status" value="1"/>
</dbReference>
<feature type="domain" description="TubC N-terminal docking" evidence="5">
    <location>
        <begin position="3"/>
        <end position="48"/>
    </location>
</feature>
<dbReference type="Gene3D" id="3.30.300.30">
    <property type="match status" value="1"/>
</dbReference>